<dbReference type="PANTHER" id="PTHR43434">
    <property type="entry name" value="PHOSPHOGLYCOLATE PHOSPHATASE"/>
    <property type="match status" value="1"/>
</dbReference>
<name>A0AAV4LE52_9BACL</name>
<protein>
    <submittedName>
        <fullName evidence="1">MTA/SAH nucleosidase</fullName>
    </submittedName>
</protein>
<dbReference type="Gene3D" id="3.40.50.1000">
    <property type="entry name" value="HAD superfamily/HAD-like"/>
    <property type="match status" value="1"/>
</dbReference>
<gene>
    <name evidence="1" type="primary">pfs</name>
    <name evidence="1" type="ORF">DNHGIG_16350</name>
</gene>
<dbReference type="InterPro" id="IPR006439">
    <property type="entry name" value="HAD-SF_hydro_IA"/>
</dbReference>
<dbReference type="Gene3D" id="1.10.150.240">
    <property type="entry name" value="Putative phosphatase, domain 2"/>
    <property type="match status" value="1"/>
</dbReference>
<accession>A0AAV4LE52</accession>
<dbReference type="NCBIfam" id="TIGR01549">
    <property type="entry name" value="HAD-SF-IA-v1"/>
    <property type="match status" value="1"/>
</dbReference>
<evidence type="ECO:0000313" key="1">
    <source>
        <dbReference type="EMBL" id="GIM46086.1"/>
    </source>
</evidence>
<dbReference type="InterPro" id="IPR050155">
    <property type="entry name" value="HAD-like_hydrolase_sf"/>
</dbReference>
<dbReference type="SFLD" id="SFLDG01129">
    <property type="entry name" value="C1.5:_HAD__Beta-PGM__Phosphata"/>
    <property type="match status" value="1"/>
</dbReference>
<comment type="caution">
    <text evidence="1">The sequence shown here is derived from an EMBL/GenBank/DDBJ whole genome shotgun (WGS) entry which is preliminary data.</text>
</comment>
<dbReference type="InterPro" id="IPR023198">
    <property type="entry name" value="PGP-like_dom2"/>
</dbReference>
<dbReference type="GO" id="GO:0005829">
    <property type="term" value="C:cytosol"/>
    <property type="evidence" value="ECO:0007669"/>
    <property type="project" value="TreeGrafter"/>
</dbReference>
<dbReference type="SFLD" id="SFLDS00003">
    <property type="entry name" value="Haloacid_Dehalogenase"/>
    <property type="match status" value="1"/>
</dbReference>
<proteinExistence type="predicted"/>
<dbReference type="InterPro" id="IPR036412">
    <property type="entry name" value="HAD-like_sf"/>
</dbReference>
<dbReference type="AlphaFoldDB" id="A0AAV4LE52"/>
<dbReference type="EMBL" id="BOQE01000001">
    <property type="protein sequence ID" value="GIM46086.1"/>
    <property type="molecule type" value="Genomic_DNA"/>
</dbReference>
<reference evidence="1" key="1">
    <citation type="journal article" date="2023" name="Int. J. Syst. Evol. Microbiol.">
        <title>Collibacillus ludicampi gen. nov., sp. nov., a new soil bacterium of the family Alicyclobacillaceae.</title>
        <authorList>
            <person name="Jojima T."/>
            <person name="Ioku Y."/>
            <person name="Fukuta Y."/>
            <person name="Shirasaka N."/>
            <person name="Matsumura Y."/>
            <person name="Mori M."/>
        </authorList>
    </citation>
    <scope>NUCLEOTIDE SEQUENCE</scope>
    <source>
        <strain evidence="1">TP075</strain>
    </source>
</reference>
<organism evidence="1 2">
    <name type="scientific">Collibacillus ludicampi</name>
    <dbReference type="NCBI Taxonomy" id="2771369"/>
    <lineage>
        <taxon>Bacteria</taxon>
        <taxon>Bacillati</taxon>
        <taxon>Bacillota</taxon>
        <taxon>Bacilli</taxon>
        <taxon>Bacillales</taxon>
        <taxon>Alicyclobacillaceae</taxon>
        <taxon>Collibacillus</taxon>
    </lineage>
</organism>
<dbReference type="Proteomes" id="UP001057291">
    <property type="component" value="Unassembled WGS sequence"/>
</dbReference>
<dbReference type="GO" id="GO:0006281">
    <property type="term" value="P:DNA repair"/>
    <property type="evidence" value="ECO:0007669"/>
    <property type="project" value="TreeGrafter"/>
</dbReference>
<dbReference type="InterPro" id="IPR023214">
    <property type="entry name" value="HAD_sf"/>
</dbReference>
<dbReference type="SUPFAM" id="SSF56784">
    <property type="entry name" value="HAD-like"/>
    <property type="match status" value="1"/>
</dbReference>
<dbReference type="RefSeq" id="WP_282199226.1">
    <property type="nucleotide sequence ID" value="NZ_BOQE01000001.1"/>
</dbReference>
<keyword evidence="2" id="KW-1185">Reference proteome</keyword>
<dbReference type="PANTHER" id="PTHR43434:SF1">
    <property type="entry name" value="PHOSPHOGLYCOLATE PHOSPHATASE"/>
    <property type="match status" value="1"/>
</dbReference>
<dbReference type="InterPro" id="IPR041492">
    <property type="entry name" value="HAD_2"/>
</dbReference>
<evidence type="ECO:0000313" key="2">
    <source>
        <dbReference type="Proteomes" id="UP001057291"/>
    </source>
</evidence>
<dbReference type="Pfam" id="PF13419">
    <property type="entry name" value="HAD_2"/>
    <property type="match status" value="1"/>
</dbReference>
<dbReference type="GO" id="GO:0008967">
    <property type="term" value="F:phosphoglycolate phosphatase activity"/>
    <property type="evidence" value="ECO:0007669"/>
    <property type="project" value="TreeGrafter"/>
</dbReference>
<sequence>MNFSNMTTMIFDLDGTLFQTEKLAIPAFRRTYERLHAKGIWNTYPTNEQITSVFGLTTADLWKALLPDANDAERAIADEILLEEELAHLEKGYGELYPQVPETLSYLKSRGIRLYIASNGGERYVKGVAQAMKIDSFFTRIYSAGEYKTARKEELVAKLLAYDGSSLAVMVGDRRSDVKAGKANGLYVIGCDFGFARENELEGADEIIHDFTQLRKLVCV</sequence>